<dbReference type="OrthoDB" id="1751034at2"/>
<name>A0A1W2DVZ1_9FIRM</name>
<dbReference type="Proteomes" id="UP000192738">
    <property type="component" value="Unassembled WGS sequence"/>
</dbReference>
<dbReference type="RefSeq" id="WP_084577374.1">
    <property type="nucleotide sequence ID" value="NZ_CP155572.1"/>
</dbReference>
<dbReference type="AlphaFoldDB" id="A0A1W2DVZ1"/>
<proteinExistence type="predicted"/>
<dbReference type="EMBL" id="FWXI01000018">
    <property type="protein sequence ID" value="SMD01640.1"/>
    <property type="molecule type" value="Genomic_DNA"/>
</dbReference>
<dbReference type="InterPro" id="IPR011004">
    <property type="entry name" value="Trimer_LpxA-like_sf"/>
</dbReference>
<dbReference type="SUPFAM" id="SSF51161">
    <property type="entry name" value="Trimeric LpxA-like enzymes"/>
    <property type="match status" value="1"/>
</dbReference>
<reference evidence="1 2" key="1">
    <citation type="submission" date="2017-04" db="EMBL/GenBank/DDBJ databases">
        <authorList>
            <person name="Afonso C.L."/>
            <person name="Miller P.J."/>
            <person name="Scott M.A."/>
            <person name="Spackman E."/>
            <person name="Goraichik I."/>
            <person name="Dimitrov K.M."/>
            <person name="Suarez D.L."/>
            <person name="Swayne D.E."/>
        </authorList>
    </citation>
    <scope>NUCLEOTIDE SEQUENCE [LARGE SCALE GENOMIC DNA]</scope>
    <source>
        <strain evidence="1 2">DSM 5090</strain>
    </source>
</reference>
<evidence type="ECO:0000313" key="2">
    <source>
        <dbReference type="Proteomes" id="UP000192738"/>
    </source>
</evidence>
<dbReference type="Gene3D" id="2.160.10.10">
    <property type="entry name" value="Hexapeptide repeat proteins"/>
    <property type="match status" value="1"/>
</dbReference>
<keyword evidence="2" id="KW-1185">Reference proteome</keyword>
<organism evidence="1 2">
    <name type="scientific">Sporomusa malonica</name>
    <dbReference type="NCBI Taxonomy" id="112901"/>
    <lineage>
        <taxon>Bacteria</taxon>
        <taxon>Bacillati</taxon>
        <taxon>Bacillota</taxon>
        <taxon>Negativicutes</taxon>
        <taxon>Selenomonadales</taxon>
        <taxon>Sporomusaceae</taxon>
        <taxon>Sporomusa</taxon>
    </lineage>
</organism>
<dbReference type="STRING" id="112901.SAMN04488500_118115"/>
<accession>A0A1W2DVZ1</accession>
<protein>
    <recommendedName>
        <fullName evidence="3">Polymer-forming protein</fullName>
    </recommendedName>
</protein>
<evidence type="ECO:0008006" key="3">
    <source>
        <dbReference type="Google" id="ProtNLM"/>
    </source>
</evidence>
<gene>
    <name evidence="1" type="ORF">SAMN04488500_118115</name>
</gene>
<evidence type="ECO:0000313" key="1">
    <source>
        <dbReference type="EMBL" id="SMD01640.1"/>
    </source>
</evidence>
<sequence length="343" mass="37418">MLLLLFCSLLILLLFLPFAPGLREMLNGKDAEPLFINMDYRRNPRYFGLSFRQIVIKSLANYTGMSGFLHIKLSKQELIEVVDDAVVEDGGSVATIYYVENNLQSGRNVRFEKEVYVRGNACLGEGNELRALACDGDIHILGRTRFIRWLDAEGSIRAEEESELGVSAACGKELFLAGGCSFKRLYGFPVTTMTSTMAYTAPERVAAGDFVEAGPASQQEDMQRNLAVLPARSRKNCDIITAHSLTIGEHTIIEGHVKTHGDLVAAHSVTITGNIFAGGNIRLGPYCRVLGTIFTQGHITLEDGVAVGSHGKIKSVISKKGITFHRGVSVFGFVSTEGEGRVI</sequence>